<feature type="region of interest" description="Disordered" evidence="2">
    <location>
        <begin position="246"/>
        <end position="344"/>
    </location>
</feature>
<evidence type="ECO:0000313" key="4">
    <source>
        <dbReference type="EMBL" id="KAK7844552.1"/>
    </source>
</evidence>
<feature type="compositionally biased region" description="Basic and acidic residues" evidence="2">
    <location>
        <begin position="317"/>
        <end position="341"/>
    </location>
</feature>
<feature type="compositionally biased region" description="Basic and acidic residues" evidence="2">
    <location>
        <begin position="260"/>
        <end position="272"/>
    </location>
</feature>
<protein>
    <recommendedName>
        <fullName evidence="3">CCHC-type domain-containing protein</fullName>
    </recommendedName>
</protein>
<accession>A0AAW0KZK7</accession>
<dbReference type="GO" id="GO:0003676">
    <property type="term" value="F:nucleic acid binding"/>
    <property type="evidence" value="ECO:0007669"/>
    <property type="project" value="InterPro"/>
</dbReference>
<dbReference type="InterPro" id="IPR025836">
    <property type="entry name" value="Zn_knuckle_CX2CX4HX4C"/>
</dbReference>
<dbReference type="GO" id="GO:0008270">
    <property type="term" value="F:zinc ion binding"/>
    <property type="evidence" value="ECO:0007669"/>
    <property type="project" value="UniProtKB-KW"/>
</dbReference>
<dbReference type="AlphaFoldDB" id="A0AAW0KZK7"/>
<dbReference type="PANTHER" id="PTHR31286">
    <property type="entry name" value="GLYCINE-RICH CELL WALL STRUCTURAL PROTEIN 1.8-LIKE"/>
    <property type="match status" value="1"/>
</dbReference>
<dbReference type="InterPro" id="IPR025558">
    <property type="entry name" value="DUF4283"/>
</dbReference>
<gene>
    <name evidence="4" type="ORF">CFP56_010733</name>
</gene>
<organism evidence="4 5">
    <name type="scientific">Quercus suber</name>
    <name type="common">Cork oak</name>
    <dbReference type="NCBI Taxonomy" id="58331"/>
    <lineage>
        <taxon>Eukaryota</taxon>
        <taxon>Viridiplantae</taxon>
        <taxon>Streptophyta</taxon>
        <taxon>Embryophyta</taxon>
        <taxon>Tracheophyta</taxon>
        <taxon>Spermatophyta</taxon>
        <taxon>Magnoliopsida</taxon>
        <taxon>eudicotyledons</taxon>
        <taxon>Gunneridae</taxon>
        <taxon>Pentapetalae</taxon>
        <taxon>rosids</taxon>
        <taxon>fabids</taxon>
        <taxon>Fagales</taxon>
        <taxon>Fagaceae</taxon>
        <taxon>Quercus</taxon>
    </lineage>
</organism>
<evidence type="ECO:0000259" key="3">
    <source>
        <dbReference type="PROSITE" id="PS50158"/>
    </source>
</evidence>
<name>A0AAW0KZK7_QUESU</name>
<feature type="domain" description="CCHC-type" evidence="3">
    <location>
        <begin position="208"/>
        <end position="221"/>
    </location>
</feature>
<dbReference type="PROSITE" id="PS50158">
    <property type="entry name" value="ZF_CCHC"/>
    <property type="match status" value="1"/>
</dbReference>
<dbReference type="Proteomes" id="UP000237347">
    <property type="component" value="Unassembled WGS sequence"/>
</dbReference>
<evidence type="ECO:0000256" key="1">
    <source>
        <dbReference type="PROSITE-ProRule" id="PRU00047"/>
    </source>
</evidence>
<reference evidence="4 5" key="1">
    <citation type="journal article" date="2018" name="Sci. Data">
        <title>The draft genome sequence of cork oak.</title>
        <authorList>
            <person name="Ramos A.M."/>
            <person name="Usie A."/>
            <person name="Barbosa P."/>
            <person name="Barros P.M."/>
            <person name="Capote T."/>
            <person name="Chaves I."/>
            <person name="Simoes F."/>
            <person name="Abreu I."/>
            <person name="Carrasquinho I."/>
            <person name="Faro C."/>
            <person name="Guimaraes J.B."/>
            <person name="Mendonca D."/>
            <person name="Nobrega F."/>
            <person name="Rodrigues L."/>
            <person name="Saibo N.J.M."/>
            <person name="Varela M.C."/>
            <person name="Egas C."/>
            <person name="Matos J."/>
            <person name="Miguel C.M."/>
            <person name="Oliveira M.M."/>
            <person name="Ricardo C.P."/>
            <person name="Goncalves S."/>
        </authorList>
    </citation>
    <scope>NUCLEOTIDE SEQUENCE [LARGE SCALE GENOMIC DNA]</scope>
    <source>
        <strain evidence="5">cv. HL8</strain>
    </source>
</reference>
<dbReference type="EMBL" id="PKMF04000183">
    <property type="protein sequence ID" value="KAK7844552.1"/>
    <property type="molecule type" value="Genomic_DNA"/>
</dbReference>
<comment type="caution">
    <text evidence="4">The sequence shown here is derived from an EMBL/GenBank/DDBJ whole genome shotgun (WGS) entry which is preliminary data.</text>
</comment>
<evidence type="ECO:0000256" key="2">
    <source>
        <dbReference type="SAM" id="MobiDB-lite"/>
    </source>
</evidence>
<sequence length="422" mass="47701">MEHSVVEGLLNLRLTKEEEEEITITTKSRADLLEECSLSLFGRLLTDRHQNQRALKNTLRSAWKMGSDLQIVEVGNNILQFKFNSEFQLQWVERNGPWNFENNLLLLCRWRKGLSASNIIFTHSPFWVQIWGLPFEHMSLDVGKELGNSLGKFIESDRRTGHSDQAKFMRIRVDLQLDKSLRRGGRVASADGERFWVSFKYERLPVFCFLCGRLGHDDKRCHECKDYQNASRQYGDWLRAYGNSKAVEDKSRSTSSDGGGEGRHGNEMEDYTHTTARNSSTSVMEGDNGSNGGGSTVGPRNIGERAEGSTKRVSAARSEKTQVEETLRDGDYPARAGRPDPDNSMARAASFTPPTVPSNDLGPAKTNEDAFSLVGQKVQEEKDFMEVSSPIKPTPQPVFISKAYKVRKFEKLELDIQKICTY</sequence>
<dbReference type="PANTHER" id="PTHR31286:SF178">
    <property type="entry name" value="DUF4283 DOMAIN-CONTAINING PROTEIN"/>
    <property type="match status" value="1"/>
</dbReference>
<dbReference type="InterPro" id="IPR001878">
    <property type="entry name" value="Znf_CCHC"/>
</dbReference>
<dbReference type="Pfam" id="PF14392">
    <property type="entry name" value="zf-CCHC_4"/>
    <property type="match status" value="1"/>
</dbReference>
<dbReference type="InterPro" id="IPR040256">
    <property type="entry name" value="At4g02000-like"/>
</dbReference>
<keyword evidence="1" id="KW-0862">Zinc</keyword>
<evidence type="ECO:0000313" key="5">
    <source>
        <dbReference type="Proteomes" id="UP000237347"/>
    </source>
</evidence>
<keyword evidence="1" id="KW-0479">Metal-binding</keyword>
<dbReference type="Pfam" id="PF14111">
    <property type="entry name" value="DUF4283"/>
    <property type="match status" value="1"/>
</dbReference>
<keyword evidence="5" id="KW-1185">Reference proteome</keyword>
<proteinExistence type="predicted"/>
<feature type="compositionally biased region" description="Polar residues" evidence="2">
    <location>
        <begin position="273"/>
        <end position="283"/>
    </location>
</feature>
<keyword evidence="1" id="KW-0863">Zinc-finger</keyword>